<dbReference type="EMBL" id="JANJYI010000004">
    <property type="protein sequence ID" value="KAK2654290.1"/>
    <property type="molecule type" value="Genomic_DNA"/>
</dbReference>
<reference evidence="1" key="1">
    <citation type="journal article" date="2023" name="Plant J.">
        <title>Genome sequences and population genomics provide insights into the demographic history, inbreeding, and mutation load of two 'living fossil' tree species of Dipteronia.</title>
        <authorList>
            <person name="Feng Y."/>
            <person name="Comes H.P."/>
            <person name="Chen J."/>
            <person name="Zhu S."/>
            <person name="Lu R."/>
            <person name="Zhang X."/>
            <person name="Li P."/>
            <person name="Qiu J."/>
            <person name="Olsen K.M."/>
            <person name="Qiu Y."/>
        </authorList>
    </citation>
    <scope>NUCLEOTIDE SEQUENCE</scope>
    <source>
        <strain evidence="1">KIB01</strain>
    </source>
</reference>
<evidence type="ECO:0000313" key="2">
    <source>
        <dbReference type="Proteomes" id="UP001280121"/>
    </source>
</evidence>
<organism evidence="1 2">
    <name type="scientific">Dipteronia dyeriana</name>
    <dbReference type="NCBI Taxonomy" id="168575"/>
    <lineage>
        <taxon>Eukaryota</taxon>
        <taxon>Viridiplantae</taxon>
        <taxon>Streptophyta</taxon>
        <taxon>Embryophyta</taxon>
        <taxon>Tracheophyta</taxon>
        <taxon>Spermatophyta</taxon>
        <taxon>Magnoliopsida</taxon>
        <taxon>eudicotyledons</taxon>
        <taxon>Gunneridae</taxon>
        <taxon>Pentapetalae</taxon>
        <taxon>rosids</taxon>
        <taxon>malvids</taxon>
        <taxon>Sapindales</taxon>
        <taxon>Sapindaceae</taxon>
        <taxon>Hippocastanoideae</taxon>
        <taxon>Acereae</taxon>
        <taxon>Dipteronia</taxon>
    </lineage>
</organism>
<keyword evidence="2" id="KW-1185">Reference proteome</keyword>
<proteinExistence type="predicted"/>
<evidence type="ECO:0000313" key="1">
    <source>
        <dbReference type="EMBL" id="KAK2654290.1"/>
    </source>
</evidence>
<gene>
    <name evidence="1" type="ORF">Ddye_014146</name>
</gene>
<dbReference type="AlphaFoldDB" id="A0AAD9X7N6"/>
<comment type="caution">
    <text evidence="1">The sequence shown here is derived from an EMBL/GenBank/DDBJ whole genome shotgun (WGS) entry which is preliminary data.</text>
</comment>
<name>A0AAD9X7N6_9ROSI</name>
<dbReference type="Proteomes" id="UP001280121">
    <property type="component" value="Unassembled WGS sequence"/>
</dbReference>
<sequence>MADFNQSPSVVSMHLTQTQRENLYIGDENSFYYVDFESITYDVDIVDAVKIDTASFKSNPKDMRKALISSSNEKANKYRVLNLETTHFSRGNGFSYDDSIDDYKFAHLHNLDKIVEVYSIRKNSWTNIQDGLGDFWHGIHRLIRFPLNGAIQWETYYHKPSRVGAIVAFELVE</sequence>
<accession>A0AAD9X7N6</accession>
<protein>
    <submittedName>
        <fullName evidence="1">Uncharacterized protein</fullName>
    </submittedName>
</protein>